<evidence type="ECO:0000313" key="2">
    <source>
        <dbReference type="EMBL" id="MBJ7602496.1"/>
    </source>
</evidence>
<dbReference type="Proteomes" id="UP000620075">
    <property type="component" value="Unassembled WGS sequence"/>
</dbReference>
<comment type="caution">
    <text evidence="2">The sequence shown here is derived from an EMBL/GenBank/DDBJ whole genome shotgun (WGS) entry which is preliminary data.</text>
</comment>
<name>A0A934NBJ0_9BACT</name>
<feature type="transmembrane region" description="Helical" evidence="1">
    <location>
        <begin position="72"/>
        <end position="92"/>
    </location>
</feature>
<feature type="transmembrane region" description="Helical" evidence="1">
    <location>
        <begin position="12"/>
        <end position="32"/>
    </location>
</feature>
<evidence type="ECO:0000313" key="3">
    <source>
        <dbReference type="Proteomes" id="UP000620075"/>
    </source>
</evidence>
<reference evidence="2 3" key="1">
    <citation type="submission" date="2020-10" db="EMBL/GenBank/DDBJ databases">
        <title>Ca. Dormibacterota MAGs.</title>
        <authorList>
            <person name="Montgomery K."/>
        </authorList>
    </citation>
    <scope>NUCLEOTIDE SEQUENCE [LARGE SCALE GENOMIC DNA]</scope>
    <source>
        <strain evidence="2">SC8811_S16_3</strain>
    </source>
</reference>
<organism evidence="2 3">
    <name type="scientific">Candidatus Dormiibacter inghamiae</name>
    <dbReference type="NCBI Taxonomy" id="3127013"/>
    <lineage>
        <taxon>Bacteria</taxon>
        <taxon>Bacillati</taxon>
        <taxon>Candidatus Dormiibacterota</taxon>
        <taxon>Candidatus Dormibacteria</taxon>
        <taxon>Candidatus Dormibacterales</taxon>
        <taxon>Candidatus Dormibacteraceae</taxon>
        <taxon>Candidatus Dormiibacter</taxon>
    </lineage>
</organism>
<evidence type="ECO:0000256" key="1">
    <source>
        <dbReference type="SAM" id="Phobius"/>
    </source>
</evidence>
<keyword evidence="1" id="KW-0472">Membrane</keyword>
<gene>
    <name evidence="2" type="ORF">JF888_04775</name>
</gene>
<dbReference type="RefSeq" id="WP_338177040.1">
    <property type="nucleotide sequence ID" value="NZ_JAEKNQ010000019.1"/>
</dbReference>
<feature type="transmembrane region" description="Helical" evidence="1">
    <location>
        <begin position="101"/>
        <end position="120"/>
    </location>
</feature>
<feature type="transmembrane region" description="Helical" evidence="1">
    <location>
        <begin position="44"/>
        <end position="66"/>
    </location>
</feature>
<accession>A0A934NBJ0</accession>
<proteinExistence type="predicted"/>
<dbReference type="EMBL" id="JAEKNQ010000019">
    <property type="protein sequence ID" value="MBJ7602496.1"/>
    <property type="molecule type" value="Genomic_DNA"/>
</dbReference>
<dbReference type="AlphaFoldDB" id="A0A934NBJ0"/>
<keyword evidence="1" id="KW-1133">Transmembrane helix</keyword>
<sequence>MANVFNFLHQRFAIALILFAVILGLWGGFQFLTRRQVSGGFRSGYLLMIALTAVQGLAGILIFALGLRPREILHIVYGIFAIAFLPGVYFYAARGTKLREAFLMPFACWIVAIAYGRGFLTGA</sequence>
<protein>
    <submittedName>
        <fullName evidence="2">Uncharacterized protein</fullName>
    </submittedName>
</protein>
<keyword evidence="1" id="KW-0812">Transmembrane</keyword>